<evidence type="ECO:0000313" key="3">
    <source>
        <dbReference type="Proteomes" id="UP000054935"/>
    </source>
</evidence>
<dbReference type="InterPro" id="IPR051316">
    <property type="entry name" value="Zinc-reg_GTPase_activator"/>
</dbReference>
<dbReference type="Pfam" id="PF02492">
    <property type="entry name" value="cobW"/>
    <property type="match status" value="1"/>
</dbReference>
<reference evidence="2 3" key="1">
    <citation type="submission" date="2015-09" db="EMBL/GenBank/DDBJ databases">
        <authorList>
            <consortium name="Swine Surveillance"/>
        </authorList>
    </citation>
    <scope>NUCLEOTIDE SEQUENCE [LARGE SCALE GENOMIC DNA]</scope>
    <source>
        <strain evidence="2 3">CECT 7648</strain>
    </source>
</reference>
<organism evidence="2 3">
    <name type="scientific">Tropicibacter naphthalenivorans</name>
    <dbReference type="NCBI Taxonomy" id="441103"/>
    <lineage>
        <taxon>Bacteria</taxon>
        <taxon>Pseudomonadati</taxon>
        <taxon>Pseudomonadota</taxon>
        <taxon>Alphaproteobacteria</taxon>
        <taxon>Rhodobacterales</taxon>
        <taxon>Roseobacteraceae</taxon>
        <taxon>Tropicibacter</taxon>
    </lineage>
</organism>
<dbReference type="SUPFAM" id="SSF52540">
    <property type="entry name" value="P-loop containing nucleoside triphosphate hydrolases"/>
    <property type="match status" value="1"/>
</dbReference>
<gene>
    <name evidence="2" type="primary">yciC</name>
    <name evidence="2" type="ORF">TRN7648_00141</name>
</gene>
<dbReference type="PANTHER" id="PTHR13748:SF62">
    <property type="entry name" value="COBW DOMAIN-CONTAINING PROTEIN"/>
    <property type="match status" value="1"/>
</dbReference>
<protein>
    <submittedName>
        <fullName evidence="2">Putative metal chaperone YciC</fullName>
    </submittedName>
</protein>
<dbReference type="RefSeq" id="WP_058245724.1">
    <property type="nucleotide sequence ID" value="NZ_CYSE01000001.1"/>
</dbReference>
<dbReference type="InterPro" id="IPR027417">
    <property type="entry name" value="P-loop_NTPase"/>
</dbReference>
<dbReference type="PANTHER" id="PTHR13748">
    <property type="entry name" value="COBW-RELATED"/>
    <property type="match status" value="1"/>
</dbReference>
<proteinExistence type="predicted"/>
<dbReference type="AlphaFoldDB" id="A0A0N7LYH7"/>
<dbReference type="GO" id="GO:0005737">
    <property type="term" value="C:cytoplasm"/>
    <property type="evidence" value="ECO:0007669"/>
    <property type="project" value="TreeGrafter"/>
</dbReference>
<dbReference type="OrthoDB" id="9808822at2"/>
<name>A0A0N7LYH7_9RHOB</name>
<evidence type="ECO:0000313" key="2">
    <source>
        <dbReference type="EMBL" id="CUH74897.1"/>
    </source>
</evidence>
<dbReference type="InterPro" id="IPR003495">
    <property type="entry name" value="CobW/HypB/UreG_nucleotide-bd"/>
</dbReference>
<accession>A0A0N7LYH7</accession>
<sequence>MTRLPSNRLPLTVIGGYLGAGKTTLLNRLLAEDHGLRLMVMVNDFGAINIDAQLLRAQSKDTIELTNGCVCCTMGADLFMAIGDVLDRTPRPDHLLIEASGVADPARIAQAALTEPDLAYGGTATLIDGVTWGTLSQDPQIGPQLRAQTDVADLRLTTKVPAALPGTLALEALETLAPLLLGLRPVGTPTPSAPHPAYKNWQAVQGPTLPADALRTLLANRPKGLFRVKGWLPRPDGGTWEIHCVGPTIDLRPAPPTQTHLIGIGLADALTEAALTAWWPA</sequence>
<dbReference type="CDD" id="cd03112">
    <property type="entry name" value="CobW-like"/>
    <property type="match status" value="1"/>
</dbReference>
<feature type="domain" description="CobW/HypB/UreG nucleotide-binding" evidence="1">
    <location>
        <begin position="10"/>
        <end position="161"/>
    </location>
</feature>
<evidence type="ECO:0000259" key="1">
    <source>
        <dbReference type="Pfam" id="PF02492"/>
    </source>
</evidence>
<dbReference type="EMBL" id="CYSE01000001">
    <property type="protein sequence ID" value="CUH74897.1"/>
    <property type="molecule type" value="Genomic_DNA"/>
</dbReference>
<dbReference type="STRING" id="441103.TRN7648_00141"/>
<keyword evidence="3" id="KW-1185">Reference proteome</keyword>
<dbReference type="Gene3D" id="3.40.50.300">
    <property type="entry name" value="P-loop containing nucleotide triphosphate hydrolases"/>
    <property type="match status" value="1"/>
</dbReference>
<dbReference type="Proteomes" id="UP000054935">
    <property type="component" value="Unassembled WGS sequence"/>
</dbReference>